<evidence type="ECO:0000313" key="3">
    <source>
        <dbReference type="Proteomes" id="UP000325081"/>
    </source>
</evidence>
<organism evidence="2 3">
    <name type="scientific">Striga asiatica</name>
    <name type="common">Asiatic witchweed</name>
    <name type="synonym">Buchnera asiatica</name>
    <dbReference type="NCBI Taxonomy" id="4170"/>
    <lineage>
        <taxon>Eukaryota</taxon>
        <taxon>Viridiplantae</taxon>
        <taxon>Streptophyta</taxon>
        <taxon>Embryophyta</taxon>
        <taxon>Tracheophyta</taxon>
        <taxon>Spermatophyta</taxon>
        <taxon>Magnoliopsida</taxon>
        <taxon>eudicotyledons</taxon>
        <taxon>Gunneridae</taxon>
        <taxon>Pentapetalae</taxon>
        <taxon>asterids</taxon>
        <taxon>lamiids</taxon>
        <taxon>Lamiales</taxon>
        <taxon>Orobanchaceae</taxon>
        <taxon>Buchnereae</taxon>
        <taxon>Striga</taxon>
    </lineage>
</organism>
<keyword evidence="3" id="KW-1185">Reference proteome</keyword>
<feature type="region of interest" description="Disordered" evidence="1">
    <location>
        <begin position="320"/>
        <end position="342"/>
    </location>
</feature>
<feature type="compositionally biased region" description="Polar residues" evidence="1">
    <location>
        <begin position="332"/>
        <end position="342"/>
    </location>
</feature>
<dbReference type="PANTHER" id="PTHR33443">
    <property type="entry name" value="ZGC:112980"/>
    <property type="match status" value="1"/>
</dbReference>
<name>A0A5A7NXI0_STRAF</name>
<dbReference type="OrthoDB" id="266020at2759"/>
<feature type="compositionally biased region" description="Gly residues" evidence="1">
    <location>
        <begin position="22"/>
        <end position="31"/>
    </location>
</feature>
<sequence length="550" mass="59449">MENSGPVVLDISSDEEADFGGASKGGGFGGRGFLDRDDCEWLSEILCEVGGNNKGDDSDDIVLIGETFQNPTKKSRWDPLRPCGKFAGGADDDDDCVVLEGDPDKPVAVTAPAQTANGVKGVGDDDVDGDDVEIVAEKGEVACRDFPHARHLCAKFLFASTVHEIHCGQCHCYVCDSVAPCPHWGTGASSVDHCHATDKDDYWRAERKRTKNALLNPAPAVPHLNNTGPPRPLFPQTRAPPRPVPIRAPTTMPSGFSRPVAIPAHQARAHVAPVYRPQPQPLSKDPILKLNNIVPPLGPHRPRNDPMAGIKKILKERRRMPVAPSAHRTTRQRSSPATHFYNSRPVNNVGLASCSPSQNPVVSSLMTGHPSFGNNFDNPNFPETHVLQPCANNSSVYAANNSVGPTNQIAGNNFSQPQEAPFVAAPYDSPQVSQALNSINSSLSELNLQVLQQWQSVWPAADFNKCQGVVEDSSQIKGPVDNFLQGPVLADNSCFPESTINYDVLDFQFDDWMFENESLQGAMEAPVSPLWNALSPEPTPVGDVGNLFDI</sequence>
<evidence type="ECO:0000256" key="1">
    <source>
        <dbReference type="SAM" id="MobiDB-lite"/>
    </source>
</evidence>
<keyword evidence="2" id="KW-0687">Ribonucleoprotein</keyword>
<evidence type="ECO:0000313" key="2">
    <source>
        <dbReference type="EMBL" id="GER24977.1"/>
    </source>
</evidence>
<comment type="caution">
    <text evidence="2">The sequence shown here is derived from an EMBL/GenBank/DDBJ whole genome shotgun (WGS) entry which is preliminary data.</text>
</comment>
<protein>
    <submittedName>
        <fullName evidence="2">28 kDa ribonucleoprotein</fullName>
    </submittedName>
</protein>
<dbReference type="GO" id="GO:1990904">
    <property type="term" value="C:ribonucleoprotein complex"/>
    <property type="evidence" value="ECO:0007669"/>
    <property type="project" value="UniProtKB-KW"/>
</dbReference>
<dbReference type="Proteomes" id="UP000325081">
    <property type="component" value="Unassembled WGS sequence"/>
</dbReference>
<accession>A0A5A7NXI0</accession>
<reference evidence="3" key="1">
    <citation type="journal article" date="2019" name="Curr. Biol.">
        <title>Genome Sequence of Striga asiatica Provides Insight into the Evolution of Plant Parasitism.</title>
        <authorList>
            <person name="Yoshida S."/>
            <person name="Kim S."/>
            <person name="Wafula E.K."/>
            <person name="Tanskanen J."/>
            <person name="Kim Y.M."/>
            <person name="Honaas L."/>
            <person name="Yang Z."/>
            <person name="Spallek T."/>
            <person name="Conn C.E."/>
            <person name="Ichihashi Y."/>
            <person name="Cheong K."/>
            <person name="Cui S."/>
            <person name="Der J.P."/>
            <person name="Gundlach H."/>
            <person name="Jiao Y."/>
            <person name="Hori C."/>
            <person name="Ishida J.K."/>
            <person name="Kasahara H."/>
            <person name="Kiba T."/>
            <person name="Kim M.S."/>
            <person name="Koo N."/>
            <person name="Laohavisit A."/>
            <person name="Lee Y.H."/>
            <person name="Lumba S."/>
            <person name="McCourt P."/>
            <person name="Mortimer J.C."/>
            <person name="Mutuku J.M."/>
            <person name="Nomura T."/>
            <person name="Sasaki-Sekimoto Y."/>
            <person name="Seto Y."/>
            <person name="Wang Y."/>
            <person name="Wakatake T."/>
            <person name="Sakakibara H."/>
            <person name="Demura T."/>
            <person name="Yamaguchi S."/>
            <person name="Yoneyama K."/>
            <person name="Manabe R.I."/>
            <person name="Nelson D.C."/>
            <person name="Schulman A.H."/>
            <person name="Timko M.P."/>
            <person name="dePamphilis C.W."/>
            <person name="Choi D."/>
            <person name="Shirasu K."/>
        </authorList>
    </citation>
    <scope>NUCLEOTIDE SEQUENCE [LARGE SCALE GENOMIC DNA]</scope>
    <source>
        <strain evidence="3">cv. UVA1</strain>
    </source>
</reference>
<dbReference type="InterPro" id="IPR053234">
    <property type="entry name" value="RPM1_Interactor"/>
</dbReference>
<dbReference type="PANTHER" id="PTHR33443:SF35">
    <property type="entry name" value="VQ DOMAIN-CONTAINING PROTEIN"/>
    <property type="match status" value="1"/>
</dbReference>
<dbReference type="EMBL" id="BKCP01000001">
    <property type="protein sequence ID" value="GER24977.1"/>
    <property type="molecule type" value="Genomic_DNA"/>
</dbReference>
<gene>
    <name evidence="2" type="ORF">STAS_00517</name>
</gene>
<feature type="region of interest" description="Disordered" evidence="1">
    <location>
        <begin position="1"/>
        <end position="31"/>
    </location>
</feature>
<dbReference type="AlphaFoldDB" id="A0A5A7NXI0"/>
<proteinExistence type="predicted"/>